<evidence type="ECO:0000313" key="3">
    <source>
        <dbReference type="Proteomes" id="UP000307999"/>
    </source>
</evidence>
<evidence type="ECO:0000313" key="2">
    <source>
        <dbReference type="EMBL" id="TKB44843.1"/>
    </source>
</evidence>
<sequence length="211" mass="23530">MVMGISGRSGVGKETTMKHIILIALLAILSGCASGYKPDIDYNPEYNFSNINSFVVLDAMQPINEQENQAFNVHLSDLDNDRIIKAISINLQNKGLTSTSMEQADIQVRYQVVTKDKTRIRSYNTSFYSCWSCGPYYGGYNYGGPVNQVDVKEYVEGTLIIDLIDPQLKKSIWRSQVSQAVKENIPVAEKQARIQELVDAMLASFQSTGVN</sequence>
<dbReference type="Proteomes" id="UP000307999">
    <property type="component" value="Unassembled WGS sequence"/>
</dbReference>
<dbReference type="AlphaFoldDB" id="A0A4U1B4T4"/>
<comment type="caution">
    <text evidence="2">The sequence shown here is derived from an EMBL/GenBank/DDBJ whole genome shotgun (WGS) entry which is preliminary data.</text>
</comment>
<dbReference type="OrthoDB" id="118896at2"/>
<keyword evidence="3" id="KW-1185">Reference proteome</keyword>
<reference evidence="2 3" key="1">
    <citation type="submission" date="2019-04" db="EMBL/GenBank/DDBJ databases">
        <title>Thalassotalea guangxiensis sp. nov., isolated from sediment of the coastal wetland.</title>
        <authorList>
            <person name="Zheng S."/>
            <person name="Zhang D."/>
        </authorList>
    </citation>
    <scope>NUCLEOTIDE SEQUENCE [LARGE SCALE GENOMIC DNA]</scope>
    <source>
        <strain evidence="2 3">ZS-4</strain>
    </source>
</reference>
<proteinExistence type="predicted"/>
<protein>
    <submittedName>
        <fullName evidence="2">DUF4136 domain-containing protein</fullName>
    </submittedName>
</protein>
<evidence type="ECO:0000259" key="1">
    <source>
        <dbReference type="Pfam" id="PF13590"/>
    </source>
</evidence>
<dbReference type="Pfam" id="PF13590">
    <property type="entry name" value="DUF4136"/>
    <property type="match status" value="1"/>
</dbReference>
<dbReference type="EMBL" id="SWDB01000024">
    <property type="protein sequence ID" value="TKB44843.1"/>
    <property type="molecule type" value="Genomic_DNA"/>
</dbReference>
<feature type="domain" description="DUF4136" evidence="1">
    <location>
        <begin position="40"/>
        <end position="205"/>
    </location>
</feature>
<name>A0A4U1B4T4_9GAMM</name>
<gene>
    <name evidence="2" type="ORF">E8M12_10590</name>
</gene>
<dbReference type="Gene3D" id="3.30.160.670">
    <property type="match status" value="1"/>
</dbReference>
<accession>A0A4U1B4T4</accession>
<dbReference type="InterPro" id="IPR025411">
    <property type="entry name" value="DUF4136"/>
</dbReference>
<organism evidence="2 3">
    <name type="scientific">Thalassotalea mangrovi</name>
    <dbReference type="NCBI Taxonomy" id="2572245"/>
    <lineage>
        <taxon>Bacteria</taxon>
        <taxon>Pseudomonadati</taxon>
        <taxon>Pseudomonadota</taxon>
        <taxon>Gammaproteobacteria</taxon>
        <taxon>Alteromonadales</taxon>
        <taxon>Colwelliaceae</taxon>
        <taxon>Thalassotalea</taxon>
    </lineage>
</organism>